<dbReference type="Pfam" id="PF20430">
    <property type="entry name" value="Eplus_motif"/>
    <property type="match status" value="1"/>
</dbReference>
<dbReference type="InterPro" id="IPR046848">
    <property type="entry name" value="E_motif"/>
</dbReference>
<dbReference type="InterPro" id="IPR046960">
    <property type="entry name" value="PPR_At4g14850-like_plant"/>
</dbReference>
<feature type="repeat" description="PPR" evidence="2">
    <location>
        <begin position="451"/>
        <end position="485"/>
    </location>
</feature>
<dbReference type="NCBIfam" id="TIGR00756">
    <property type="entry name" value="PPR"/>
    <property type="match status" value="3"/>
</dbReference>
<dbReference type="AlphaFoldDB" id="A0AAV7E0T5"/>
<dbReference type="Proteomes" id="UP000825729">
    <property type="component" value="Unassembled WGS sequence"/>
</dbReference>
<dbReference type="InterPro" id="IPR011990">
    <property type="entry name" value="TPR-like_helical_dom_sf"/>
</dbReference>
<name>A0AAV7E0T5_ARIFI</name>
<keyword evidence="1" id="KW-0677">Repeat</keyword>
<evidence type="ECO:0008006" key="5">
    <source>
        <dbReference type="Google" id="ProtNLM"/>
    </source>
</evidence>
<dbReference type="InterPro" id="IPR046849">
    <property type="entry name" value="E2_motif"/>
</dbReference>
<dbReference type="PROSITE" id="PS51375">
    <property type="entry name" value="PPR"/>
    <property type="match status" value="3"/>
</dbReference>
<keyword evidence="4" id="KW-1185">Reference proteome</keyword>
<dbReference type="Pfam" id="PF20431">
    <property type="entry name" value="E_motif"/>
    <property type="match status" value="1"/>
</dbReference>
<feature type="repeat" description="PPR" evidence="2">
    <location>
        <begin position="250"/>
        <end position="284"/>
    </location>
</feature>
<organism evidence="3 4">
    <name type="scientific">Aristolochia fimbriata</name>
    <name type="common">White veined hardy Dutchman's pipe vine</name>
    <dbReference type="NCBI Taxonomy" id="158543"/>
    <lineage>
        <taxon>Eukaryota</taxon>
        <taxon>Viridiplantae</taxon>
        <taxon>Streptophyta</taxon>
        <taxon>Embryophyta</taxon>
        <taxon>Tracheophyta</taxon>
        <taxon>Spermatophyta</taxon>
        <taxon>Magnoliopsida</taxon>
        <taxon>Magnoliidae</taxon>
        <taxon>Piperales</taxon>
        <taxon>Aristolochiaceae</taxon>
        <taxon>Aristolochia</taxon>
    </lineage>
</organism>
<protein>
    <recommendedName>
        <fullName evidence="5">Pentatricopeptide repeat-containing protein</fullName>
    </recommendedName>
</protein>
<proteinExistence type="predicted"/>
<dbReference type="GO" id="GO:0003723">
    <property type="term" value="F:RNA binding"/>
    <property type="evidence" value="ECO:0007669"/>
    <property type="project" value="InterPro"/>
</dbReference>
<dbReference type="InterPro" id="IPR002885">
    <property type="entry name" value="PPR_rpt"/>
</dbReference>
<dbReference type="GO" id="GO:0009451">
    <property type="term" value="P:RNA modification"/>
    <property type="evidence" value="ECO:0007669"/>
    <property type="project" value="InterPro"/>
</dbReference>
<feature type="repeat" description="PPR" evidence="2">
    <location>
        <begin position="351"/>
        <end position="385"/>
    </location>
</feature>
<accession>A0AAV7E0T5</accession>
<dbReference type="Pfam" id="PF01535">
    <property type="entry name" value="PPR"/>
    <property type="match status" value="6"/>
</dbReference>
<evidence type="ECO:0000313" key="3">
    <source>
        <dbReference type="EMBL" id="KAG9441033.1"/>
    </source>
</evidence>
<gene>
    <name evidence="3" type="ORF">H6P81_016887</name>
</gene>
<dbReference type="PANTHER" id="PTHR47926">
    <property type="entry name" value="PENTATRICOPEPTIDE REPEAT-CONTAINING PROTEIN"/>
    <property type="match status" value="1"/>
</dbReference>
<dbReference type="Gene3D" id="1.25.40.10">
    <property type="entry name" value="Tetratricopeptide repeat domain"/>
    <property type="match status" value="4"/>
</dbReference>
<dbReference type="EMBL" id="JAINDJ010000007">
    <property type="protein sequence ID" value="KAG9441033.1"/>
    <property type="molecule type" value="Genomic_DNA"/>
</dbReference>
<evidence type="ECO:0000256" key="2">
    <source>
        <dbReference type="PROSITE-ProRule" id="PRU00708"/>
    </source>
</evidence>
<reference evidence="3 4" key="1">
    <citation type="submission" date="2021-07" db="EMBL/GenBank/DDBJ databases">
        <title>The Aristolochia fimbriata genome: insights into angiosperm evolution, floral development and chemical biosynthesis.</title>
        <authorList>
            <person name="Jiao Y."/>
        </authorList>
    </citation>
    <scope>NUCLEOTIDE SEQUENCE [LARGE SCALE GENOMIC DNA]</scope>
    <source>
        <strain evidence="3">IBCAS-2021</strain>
        <tissue evidence="3">Leaf</tissue>
    </source>
</reference>
<evidence type="ECO:0000313" key="4">
    <source>
        <dbReference type="Proteomes" id="UP000825729"/>
    </source>
</evidence>
<sequence length="680" mass="74988">MAATAYVRQLKLCVVLPHRSCIRNLFTESGACSVLSKNLIERSTIFLKKEFQPGCHVDPFEVNTLMKQLINIGQLKEARSLFNNMPQRDEISWTTIISGYINTSNAFEALILFSSMWSSDNIRVDPFILSLAFKACGSYSDLKLGESLHGYSIKTGFVSSVFVGSALLDMYTKVGEVATARNCDSYTYASVLKACADSGTLMYGKAVHTQTVKSGFNSTSYVANTLSYMYIKCGKLDYGLRLFERMQTPDVASWTMIISTYVQMGCEENALKSFLQMREAGVNGNEFTFAAVISGSGGLVSIKLGEQLHAHVLSRGLDRSMSVANALMTMYAKCGCLSSASIVFQDMSNRDVVSWSTIIAGYCQESQGEEAFELFSQMRREGTRPNEFALASLLSVCATMAIVEQGKQIHAHVLSIGVECDPMVNSALINMYSKCGSIGEAKNIFDAGNDNLVSWTAMINGFAEHGFSREAINLFEEMSVVGLRPDSVTFIGVLTACSHAGLVDLGIHYFKSMRRDYQINPGKEHYGCMIDILSRAGKLSDAESLINEMPFEPDDVVLSILLRACGLLNDIERARRTAKRLLKFDPSSAGTHITISNIYSATGMWADAAYMRKLMKSKGVRKEPGWSCIKVIGKLSSFVAGDRWHPQADEIYEILHLLASREKFSGHNTESYSLLFDLGD</sequence>
<dbReference type="PANTHER" id="PTHR47926:SF532">
    <property type="entry name" value="PENTACOTRIPEPTIDE-REPEAT REGION OF PRORP DOMAIN-CONTAINING PROTEIN"/>
    <property type="match status" value="1"/>
</dbReference>
<comment type="caution">
    <text evidence="3">The sequence shown here is derived from an EMBL/GenBank/DDBJ whole genome shotgun (WGS) entry which is preliminary data.</text>
</comment>
<dbReference type="FunFam" id="1.25.40.10:FF:000355">
    <property type="entry name" value="Pentatricopeptide repeat-containing protein"/>
    <property type="match status" value="1"/>
</dbReference>
<evidence type="ECO:0000256" key="1">
    <source>
        <dbReference type="ARBA" id="ARBA00022737"/>
    </source>
</evidence>
<dbReference type="Pfam" id="PF13041">
    <property type="entry name" value="PPR_2"/>
    <property type="match status" value="2"/>
</dbReference>
<dbReference type="FunFam" id="1.25.40.10:FF:000090">
    <property type="entry name" value="Pentatricopeptide repeat-containing protein, chloroplastic"/>
    <property type="match status" value="1"/>
</dbReference>